<accession>A0A517SD39</accession>
<dbReference type="InParanoid" id="A0A517SD39"/>
<keyword evidence="2" id="KW-0966">Cell projection</keyword>
<keyword evidence="3" id="KW-1185">Reference proteome</keyword>
<sequence length="235" mass="25423">MEDVERTLPASERRRAWAREQGYSARSAAFTGAVSLAAAAALWLWTGPAVVDQLASRLKSRLQERPALSLDLDSAASLLQGDFLALGLFAVWGMAAVWGTAAVVNLAQTGFQWSPAAMSADLSRVNPFEGMNRLFSAGQVVTALWSIVVLAGVAGGAFIAVQTFEFSRAWQGSLEATLRRTSDDLSLLALQLAGLVVALCVLDVVRRRWTLETSLRMTADEQREEAGRTPATRRR</sequence>
<feature type="transmembrane region" description="Helical" evidence="1">
    <location>
        <begin position="23"/>
        <end position="45"/>
    </location>
</feature>
<organism evidence="2 3">
    <name type="scientific">Caulifigura coniformis</name>
    <dbReference type="NCBI Taxonomy" id="2527983"/>
    <lineage>
        <taxon>Bacteria</taxon>
        <taxon>Pseudomonadati</taxon>
        <taxon>Planctomycetota</taxon>
        <taxon>Planctomycetia</taxon>
        <taxon>Planctomycetales</taxon>
        <taxon>Planctomycetaceae</taxon>
        <taxon>Caulifigura</taxon>
    </lineage>
</organism>
<protein>
    <submittedName>
        <fullName evidence="2">Flagellar biosynthesis protein FlhB</fullName>
    </submittedName>
</protein>
<dbReference type="KEGG" id="ccos:Pan44_20710"/>
<dbReference type="PANTHER" id="PTHR30531:SF12">
    <property type="entry name" value="FLAGELLAR BIOSYNTHETIC PROTEIN FLHB"/>
    <property type="match status" value="1"/>
</dbReference>
<dbReference type="RefSeq" id="WP_145029751.1">
    <property type="nucleotide sequence ID" value="NZ_CP036271.1"/>
</dbReference>
<dbReference type="GO" id="GO:0005886">
    <property type="term" value="C:plasma membrane"/>
    <property type="evidence" value="ECO:0007669"/>
    <property type="project" value="TreeGrafter"/>
</dbReference>
<evidence type="ECO:0000313" key="3">
    <source>
        <dbReference type="Proteomes" id="UP000315700"/>
    </source>
</evidence>
<keyword evidence="1" id="KW-0812">Transmembrane</keyword>
<feature type="transmembrane region" description="Helical" evidence="1">
    <location>
        <begin position="83"/>
        <end position="104"/>
    </location>
</feature>
<dbReference type="InterPro" id="IPR006135">
    <property type="entry name" value="T3SS_substrate_exporter"/>
</dbReference>
<dbReference type="Proteomes" id="UP000315700">
    <property type="component" value="Chromosome"/>
</dbReference>
<keyword evidence="2" id="KW-0969">Cilium</keyword>
<reference evidence="2 3" key="1">
    <citation type="submission" date="2019-02" db="EMBL/GenBank/DDBJ databases">
        <title>Deep-cultivation of Planctomycetes and their phenomic and genomic characterization uncovers novel biology.</title>
        <authorList>
            <person name="Wiegand S."/>
            <person name="Jogler M."/>
            <person name="Boedeker C."/>
            <person name="Pinto D."/>
            <person name="Vollmers J."/>
            <person name="Rivas-Marin E."/>
            <person name="Kohn T."/>
            <person name="Peeters S.H."/>
            <person name="Heuer A."/>
            <person name="Rast P."/>
            <person name="Oberbeckmann S."/>
            <person name="Bunk B."/>
            <person name="Jeske O."/>
            <person name="Meyerdierks A."/>
            <person name="Storesund J.E."/>
            <person name="Kallscheuer N."/>
            <person name="Luecker S."/>
            <person name="Lage O.M."/>
            <person name="Pohl T."/>
            <person name="Merkel B.J."/>
            <person name="Hornburger P."/>
            <person name="Mueller R.-W."/>
            <person name="Bruemmer F."/>
            <person name="Labrenz M."/>
            <person name="Spormann A.M."/>
            <person name="Op den Camp H."/>
            <person name="Overmann J."/>
            <person name="Amann R."/>
            <person name="Jetten M.S.M."/>
            <person name="Mascher T."/>
            <person name="Medema M.H."/>
            <person name="Devos D.P."/>
            <person name="Kaster A.-K."/>
            <person name="Ovreas L."/>
            <person name="Rohde M."/>
            <person name="Galperin M.Y."/>
            <person name="Jogler C."/>
        </authorList>
    </citation>
    <scope>NUCLEOTIDE SEQUENCE [LARGE SCALE GENOMIC DNA]</scope>
    <source>
        <strain evidence="2 3">Pan44</strain>
    </source>
</reference>
<dbReference type="Pfam" id="PF01312">
    <property type="entry name" value="Bac_export_2"/>
    <property type="match status" value="1"/>
</dbReference>
<dbReference type="AlphaFoldDB" id="A0A517SD39"/>
<evidence type="ECO:0000313" key="2">
    <source>
        <dbReference type="EMBL" id="QDT54044.1"/>
    </source>
</evidence>
<gene>
    <name evidence="2" type="ORF">Pan44_20710</name>
</gene>
<evidence type="ECO:0000256" key="1">
    <source>
        <dbReference type="SAM" id="Phobius"/>
    </source>
</evidence>
<feature type="transmembrane region" description="Helical" evidence="1">
    <location>
        <begin position="140"/>
        <end position="165"/>
    </location>
</feature>
<feature type="transmembrane region" description="Helical" evidence="1">
    <location>
        <begin position="185"/>
        <end position="205"/>
    </location>
</feature>
<dbReference type="PANTHER" id="PTHR30531">
    <property type="entry name" value="FLAGELLAR BIOSYNTHETIC PROTEIN FLHB"/>
    <property type="match status" value="1"/>
</dbReference>
<dbReference type="GO" id="GO:0009306">
    <property type="term" value="P:protein secretion"/>
    <property type="evidence" value="ECO:0007669"/>
    <property type="project" value="InterPro"/>
</dbReference>
<proteinExistence type="predicted"/>
<name>A0A517SD39_9PLAN</name>
<keyword evidence="1" id="KW-0472">Membrane</keyword>
<keyword evidence="2" id="KW-0282">Flagellum</keyword>
<dbReference type="EMBL" id="CP036271">
    <property type="protein sequence ID" value="QDT54044.1"/>
    <property type="molecule type" value="Genomic_DNA"/>
</dbReference>
<dbReference type="OrthoDB" id="9807950at2"/>
<keyword evidence="1" id="KW-1133">Transmembrane helix</keyword>